<sequence length="139" mass="15381">MQGAMEMSRFHILSRDMSIVLDNHNSRDSNFMRVGIGSLYLRVWSSEAHPGMNRDRVRERVWLGDWRTTCGLSCAALGKKPVPRSASTKARWTRAMEPLGTCKAEKGKSSRTRPHLAATCPVCKGELGKGMQAGSDGMN</sequence>
<dbReference type="RefSeq" id="XP_043033611.1">
    <property type="nucleotide sequence ID" value="XM_043181727.1"/>
</dbReference>
<evidence type="ECO:0000313" key="2">
    <source>
        <dbReference type="Proteomes" id="UP000812287"/>
    </source>
</evidence>
<name>A0A9P7VHG3_9AGAR</name>
<proteinExistence type="predicted"/>
<reference evidence="1" key="1">
    <citation type="submission" date="2020-11" db="EMBL/GenBank/DDBJ databases">
        <title>Adaptations for nitrogen fixation in a non-lichenized fungal sporocarp promotes dispersal by wood-feeding termites.</title>
        <authorList>
            <consortium name="DOE Joint Genome Institute"/>
            <person name="Koch R.A."/>
            <person name="Yoon G."/>
            <person name="Arayal U."/>
            <person name="Lail K."/>
            <person name="Amirebrahimi M."/>
            <person name="Labutti K."/>
            <person name="Lipzen A."/>
            <person name="Riley R."/>
            <person name="Barry K."/>
            <person name="Henrissat B."/>
            <person name="Grigoriev I.V."/>
            <person name="Herr J.R."/>
            <person name="Aime M.C."/>
        </authorList>
    </citation>
    <scope>NUCLEOTIDE SEQUENCE</scope>
    <source>
        <strain evidence="1">MCA 3950</strain>
    </source>
</reference>
<protein>
    <submittedName>
        <fullName evidence="1">Uncharacterized protein</fullName>
    </submittedName>
</protein>
<keyword evidence="2" id="KW-1185">Reference proteome</keyword>
<organism evidence="1 2">
    <name type="scientific">Guyanagaster necrorhizus</name>
    <dbReference type="NCBI Taxonomy" id="856835"/>
    <lineage>
        <taxon>Eukaryota</taxon>
        <taxon>Fungi</taxon>
        <taxon>Dikarya</taxon>
        <taxon>Basidiomycota</taxon>
        <taxon>Agaricomycotina</taxon>
        <taxon>Agaricomycetes</taxon>
        <taxon>Agaricomycetidae</taxon>
        <taxon>Agaricales</taxon>
        <taxon>Marasmiineae</taxon>
        <taxon>Physalacriaceae</taxon>
        <taxon>Guyanagaster</taxon>
    </lineage>
</organism>
<accession>A0A9P7VHG3</accession>
<dbReference type="AlphaFoldDB" id="A0A9P7VHG3"/>
<dbReference type="EMBL" id="MU250576">
    <property type="protein sequence ID" value="KAG7440111.1"/>
    <property type="molecule type" value="Genomic_DNA"/>
</dbReference>
<comment type="caution">
    <text evidence="1">The sequence shown here is derived from an EMBL/GenBank/DDBJ whole genome shotgun (WGS) entry which is preliminary data.</text>
</comment>
<gene>
    <name evidence="1" type="ORF">BT62DRAFT_638642</name>
</gene>
<dbReference type="Proteomes" id="UP000812287">
    <property type="component" value="Unassembled WGS sequence"/>
</dbReference>
<evidence type="ECO:0000313" key="1">
    <source>
        <dbReference type="EMBL" id="KAG7440111.1"/>
    </source>
</evidence>
<dbReference type="GeneID" id="66104023"/>